<keyword evidence="2" id="KW-0175">Coiled coil</keyword>
<dbReference type="Proteomes" id="UP000240243">
    <property type="component" value="Unassembled WGS sequence"/>
</dbReference>
<dbReference type="SUPFAM" id="SSF46689">
    <property type="entry name" value="Homeodomain-like"/>
    <property type="match status" value="1"/>
</dbReference>
<comment type="similarity">
    <text evidence="1">Belongs to the transposase 8 family.</text>
</comment>
<dbReference type="InterPro" id="IPR002514">
    <property type="entry name" value="Transposase_8"/>
</dbReference>
<protein>
    <recommendedName>
        <fullName evidence="5">Transposase</fullName>
    </recommendedName>
</protein>
<evidence type="ECO:0000313" key="4">
    <source>
        <dbReference type="Proteomes" id="UP000240243"/>
    </source>
</evidence>
<evidence type="ECO:0000256" key="1">
    <source>
        <dbReference type="ARBA" id="ARBA00009964"/>
    </source>
</evidence>
<accession>A0A2P7QT82</accession>
<dbReference type="GO" id="GO:0004803">
    <property type="term" value="F:transposase activity"/>
    <property type="evidence" value="ECO:0007669"/>
    <property type="project" value="InterPro"/>
</dbReference>
<comment type="caution">
    <text evidence="3">The sequence shown here is derived from an EMBL/GenBank/DDBJ whole genome shotgun (WGS) entry which is preliminary data.</text>
</comment>
<dbReference type="EMBL" id="PXYG01000012">
    <property type="protein sequence ID" value="PSJ41174.1"/>
    <property type="molecule type" value="Genomic_DNA"/>
</dbReference>
<name>A0A2P7QT82_9GAMM</name>
<organism evidence="3 4">
    <name type="scientific">Zobellella endophytica</name>
    <dbReference type="NCBI Taxonomy" id="2116700"/>
    <lineage>
        <taxon>Bacteria</taxon>
        <taxon>Pseudomonadati</taxon>
        <taxon>Pseudomonadota</taxon>
        <taxon>Gammaproteobacteria</taxon>
        <taxon>Aeromonadales</taxon>
        <taxon>Aeromonadaceae</taxon>
        <taxon>Zobellella</taxon>
    </lineage>
</organism>
<dbReference type="GO" id="GO:0003677">
    <property type="term" value="F:DNA binding"/>
    <property type="evidence" value="ECO:0007669"/>
    <property type="project" value="InterPro"/>
</dbReference>
<evidence type="ECO:0000256" key="2">
    <source>
        <dbReference type="SAM" id="Coils"/>
    </source>
</evidence>
<dbReference type="Pfam" id="PF01527">
    <property type="entry name" value="HTH_Tnp_1"/>
    <property type="match status" value="1"/>
</dbReference>
<reference evidence="3 4" key="1">
    <citation type="submission" date="2018-03" db="EMBL/GenBank/DDBJ databases">
        <title>The draft genome of Zobellella sp. 59N8.</title>
        <authorList>
            <person name="Liu L."/>
            <person name="Li L."/>
            <person name="Zhang X."/>
            <person name="Liang L."/>
            <person name="Wang T."/>
        </authorList>
    </citation>
    <scope>NUCLEOTIDE SEQUENCE [LARGE SCALE GENOMIC DNA]</scope>
    <source>
        <strain evidence="3 4">59N8</strain>
    </source>
</reference>
<dbReference type="Gene3D" id="1.10.10.60">
    <property type="entry name" value="Homeodomain-like"/>
    <property type="match status" value="1"/>
</dbReference>
<dbReference type="RefSeq" id="WP_106731164.1">
    <property type="nucleotide sequence ID" value="NZ_PXYG01000012.1"/>
</dbReference>
<dbReference type="InterPro" id="IPR051839">
    <property type="entry name" value="RD_transcriptional_regulator"/>
</dbReference>
<gene>
    <name evidence="3" type="ORF">C7H85_18360</name>
</gene>
<dbReference type="PANTHER" id="PTHR33215:SF13">
    <property type="entry name" value="PROTEIN DISTAL ANTENNA"/>
    <property type="match status" value="1"/>
</dbReference>
<evidence type="ECO:0000313" key="3">
    <source>
        <dbReference type="EMBL" id="PSJ41174.1"/>
    </source>
</evidence>
<dbReference type="OrthoDB" id="9813126at2"/>
<dbReference type="GO" id="GO:0006313">
    <property type="term" value="P:DNA transposition"/>
    <property type="evidence" value="ECO:0007669"/>
    <property type="project" value="InterPro"/>
</dbReference>
<dbReference type="PANTHER" id="PTHR33215">
    <property type="entry name" value="PROTEIN DISTAL ANTENNA"/>
    <property type="match status" value="1"/>
</dbReference>
<sequence length="105" mass="12494">MKYKPRRRFSDAFKREAVEASLSTTETQAHVAGRLGINPTQLWRWRREWIMAKKTSDKAVENTGPEKSMQELERENVRLRKQLERSELENDIIKKAQEYFAKRGK</sequence>
<evidence type="ECO:0008006" key="5">
    <source>
        <dbReference type="Google" id="ProtNLM"/>
    </source>
</evidence>
<keyword evidence="4" id="KW-1185">Reference proteome</keyword>
<dbReference type="InterPro" id="IPR009057">
    <property type="entry name" value="Homeodomain-like_sf"/>
</dbReference>
<feature type="coiled-coil region" evidence="2">
    <location>
        <begin position="69"/>
        <end position="96"/>
    </location>
</feature>
<proteinExistence type="inferred from homology"/>
<dbReference type="AlphaFoldDB" id="A0A2P7QT82"/>